<dbReference type="InterPro" id="IPR003740">
    <property type="entry name" value="YitT"/>
</dbReference>
<evidence type="ECO:0000256" key="2">
    <source>
        <dbReference type="ARBA" id="ARBA00022475"/>
    </source>
</evidence>
<dbReference type="Gene3D" id="3.30.70.120">
    <property type="match status" value="1"/>
</dbReference>
<accession>A0A097AUS3</accession>
<protein>
    <submittedName>
        <fullName evidence="8">Membrane protein</fullName>
    </submittedName>
</protein>
<feature type="transmembrane region" description="Helical" evidence="6">
    <location>
        <begin position="109"/>
        <end position="127"/>
    </location>
</feature>
<proteinExistence type="predicted"/>
<keyword evidence="3 6" id="KW-0812">Transmembrane</keyword>
<dbReference type="PIRSF" id="PIRSF006483">
    <property type="entry name" value="Membrane_protein_YitT"/>
    <property type="match status" value="1"/>
</dbReference>
<dbReference type="Pfam" id="PF02588">
    <property type="entry name" value="YitT_membrane"/>
    <property type="match status" value="1"/>
</dbReference>
<dbReference type="RefSeq" id="WP_049686103.1">
    <property type="nucleotide sequence ID" value="NZ_CP009170.1"/>
</dbReference>
<evidence type="ECO:0000259" key="7">
    <source>
        <dbReference type="Pfam" id="PF10035"/>
    </source>
</evidence>
<reference evidence="9" key="1">
    <citation type="journal article" date="2015" name="Genome Announc.">
        <title>Whole-Genome Sequences of 80 Environmental and Clinical Isolates of Burkholderia pseudomallei.</title>
        <authorList>
            <person name="Johnson S.L."/>
            <person name="Baker A.L."/>
            <person name="Chain P.S."/>
            <person name="Currie B.J."/>
            <person name="Daligault H.E."/>
            <person name="Davenport K.W."/>
            <person name="Davis C.B."/>
            <person name="Inglis T.J."/>
            <person name="Kaestli M."/>
            <person name="Koren S."/>
            <person name="Mayo M."/>
            <person name="Merritt A.J."/>
            <person name="Price E.P."/>
            <person name="Sarovich D.S."/>
            <person name="Warner J."/>
            <person name="Rosovitz M.J."/>
        </authorList>
    </citation>
    <scope>NUCLEOTIDE SEQUENCE [LARGE SCALE GENOMIC DNA]</scope>
    <source>
        <strain evidence="9">DSM 2030</strain>
    </source>
</reference>
<dbReference type="InterPro" id="IPR019264">
    <property type="entry name" value="DUF2179"/>
</dbReference>
<dbReference type="InterPro" id="IPR051461">
    <property type="entry name" value="UPF0750_membrane"/>
</dbReference>
<name>A0A097AUS3_THEKI</name>
<dbReference type="InterPro" id="IPR015867">
    <property type="entry name" value="N-reg_PII/ATP_PRibTrfase_C"/>
</dbReference>
<feature type="domain" description="DUF2179" evidence="7">
    <location>
        <begin position="222"/>
        <end position="276"/>
    </location>
</feature>
<evidence type="ECO:0000313" key="8">
    <source>
        <dbReference type="EMBL" id="AIS53545.1"/>
    </source>
</evidence>
<dbReference type="OrthoDB" id="9779786at2"/>
<feature type="transmembrane region" description="Helical" evidence="6">
    <location>
        <begin position="53"/>
        <end position="73"/>
    </location>
</feature>
<feature type="transmembrane region" description="Helical" evidence="6">
    <location>
        <begin position="14"/>
        <end position="33"/>
    </location>
</feature>
<dbReference type="Proteomes" id="UP000029669">
    <property type="component" value="Chromosome"/>
</dbReference>
<keyword evidence="2" id="KW-1003">Cell membrane</keyword>
<evidence type="ECO:0000256" key="5">
    <source>
        <dbReference type="ARBA" id="ARBA00023136"/>
    </source>
</evidence>
<gene>
    <name evidence="8" type="ORF">TKV_c24250</name>
</gene>
<dbReference type="eggNOG" id="COG1284">
    <property type="taxonomic scope" value="Bacteria"/>
</dbReference>
<dbReference type="PANTHER" id="PTHR33545">
    <property type="entry name" value="UPF0750 MEMBRANE PROTEIN YITT-RELATED"/>
    <property type="match status" value="1"/>
</dbReference>
<keyword evidence="4 6" id="KW-1133">Transmembrane helix</keyword>
<keyword evidence="9" id="KW-1185">Reference proteome</keyword>
<evidence type="ECO:0000313" key="9">
    <source>
        <dbReference type="Proteomes" id="UP000029669"/>
    </source>
</evidence>
<comment type="subcellular location">
    <subcellularLocation>
        <location evidence="1">Cell membrane</location>
        <topology evidence="1">Multi-pass membrane protein</topology>
    </subcellularLocation>
</comment>
<evidence type="ECO:0000256" key="3">
    <source>
        <dbReference type="ARBA" id="ARBA00022692"/>
    </source>
</evidence>
<dbReference type="EMBL" id="CP009170">
    <property type="protein sequence ID" value="AIS53545.1"/>
    <property type="molecule type" value="Genomic_DNA"/>
</dbReference>
<dbReference type="HOGENOM" id="CLU_063199_1_0_9"/>
<organism evidence="8 9">
    <name type="scientific">Thermoanaerobacter kivui</name>
    <name type="common">Acetogenium kivui</name>
    <dbReference type="NCBI Taxonomy" id="2325"/>
    <lineage>
        <taxon>Bacteria</taxon>
        <taxon>Bacillati</taxon>
        <taxon>Bacillota</taxon>
        <taxon>Clostridia</taxon>
        <taxon>Thermoanaerobacterales</taxon>
        <taxon>Thermoanaerobacteraceae</taxon>
        <taxon>Thermoanaerobacter</taxon>
    </lineage>
</organism>
<feature type="transmembrane region" description="Helical" evidence="6">
    <location>
        <begin position="139"/>
        <end position="163"/>
    </location>
</feature>
<dbReference type="Pfam" id="PF10035">
    <property type="entry name" value="DUF2179"/>
    <property type="match status" value="1"/>
</dbReference>
<evidence type="ECO:0000256" key="4">
    <source>
        <dbReference type="ARBA" id="ARBA00022989"/>
    </source>
</evidence>
<evidence type="ECO:0000256" key="1">
    <source>
        <dbReference type="ARBA" id="ARBA00004651"/>
    </source>
</evidence>
<dbReference type="PANTHER" id="PTHR33545:SF3">
    <property type="entry name" value="UPF0750 MEMBRANE PROTEIN YQFU"/>
    <property type="match status" value="1"/>
</dbReference>
<dbReference type="KEGG" id="tki:TKV_c24250"/>
<dbReference type="AlphaFoldDB" id="A0A097AUS3"/>
<dbReference type="GO" id="GO:0005886">
    <property type="term" value="C:plasma membrane"/>
    <property type="evidence" value="ECO:0007669"/>
    <property type="project" value="UniProtKB-SubCell"/>
</dbReference>
<evidence type="ECO:0000256" key="6">
    <source>
        <dbReference type="SAM" id="Phobius"/>
    </source>
</evidence>
<feature type="transmembrane region" description="Helical" evidence="6">
    <location>
        <begin position="80"/>
        <end position="97"/>
    </location>
</feature>
<sequence>MRRKSELINTLEKYGFLFIGALLVATALEIFLVPNNIIDGGITGISIMLSYLTNLPLGIFIFILNIPFLVFGYKQIGKTFVGLTFFAVTVLSVSVTVLDKAPVLTNDTLLASVFGGIILGIGVGLVIRYGGSMDGTEIVAIAISEWTGFSVGEIILFFNIFILGSAGIVFTWDRAMYSLITYFIAFKVIDLAIEGLDEAKAVMIISEKVDEIAEVVIAQLGRSVTFWEGKGGYTGQSKRILYAVVTRLEIAKLKLIIKEIDEGAFVTIHDVYDVFGGKLQKRPIH</sequence>
<dbReference type="CDD" id="cd16380">
    <property type="entry name" value="YitT_C"/>
    <property type="match status" value="1"/>
</dbReference>
<dbReference type="STRING" id="2325.TKV_c24250"/>
<keyword evidence="5 6" id="KW-0472">Membrane</keyword>